<protein>
    <submittedName>
        <fullName evidence="2">Uncharacterized protein</fullName>
    </submittedName>
</protein>
<evidence type="ECO:0000313" key="2">
    <source>
        <dbReference type="EMBL" id="QEG09384.1"/>
    </source>
</evidence>
<evidence type="ECO:0000256" key="1">
    <source>
        <dbReference type="SAM" id="Phobius"/>
    </source>
</evidence>
<reference evidence="3" key="1">
    <citation type="submission" date="2019-06" db="EMBL/GenBank/DDBJ databases">
        <title>The Complete Genome of Proteus mirabilis Siphophage Saba.</title>
        <authorList>
            <person name="Nyugen J."/>
            <person name="Harb L."/>
            <person name="Moreland R."/>
            <person name="Liu M."/>
            <person name="Ramsey J."/>
        </authorList>
    </citation>
    <scope>NUCLEOTIDE SEQUENCE [LARGE SCALE GENOMIC DNA]</scope>
</reference>
<organism evidence="2 3">
    <name type="scientific">Proteus phage Saba</name>
    <dbReference type="NCBI Taxonomy" id="2596672"/>
    <lineage>
        <taxon>Viruses</taxon>
        <taxon>Duplodnaviria</taxon>
        <taxon>Heunggongvirae</taxon>
        <taxon>Uroviricota</taxon>
        <taxon>Caudoviricetes</taxon>
        <taxon>Casjensviridae</taxon>
        <taxon>Cenphatecvirus</taxon>
        <taxon>Cenphatecvirus saba</taxon>
    </lineage>
</organism>
<accession>A0A5B9N5W5</accession>
<name>A0A5B9N5W5_9CAUD</name>
<proteinExistence type="predicted"/>
<keyword evidence="1" id="KW-1133">Transmembrane helix</keyword>
<feature type="transmembrane region" description="Helical" evidence="1">
    <location>
        <begin position="6"/>
        <end position="22"/>
    </location>
</feature>
<keyword evidence="1" id="KW-0812">Transmembrane</keyword>
<dbReference type="Proteomes" id="UP000322840">
    <property type="component" value="Segment"/>
</dbReference>
<evidence type="ECO:0000313" key="3">
    <source>
        <dbReference type="Proteomes" id="UP000322840"/>
    </source>
</evidence>
<dbReference type="EMBL" id="MN062188">
    <property type="protein sequence ID" value="QEG09384.1"/>
    <property type="molecule type" value="Genomic_DNA"/>
</dbReference>
<keyword evidence="3" id="KW-1185">Reference proteome</keyword>
<feature type="transmembrane region" description="Helical" evidence="1">
    <location>
        <begin position="34"/>
        <end position="65"/>
    </location>
</feature>
<keyword evidence="1" id="KW-0472">Membrane</keyword>
<sequence>MDIATLLVVFTIIVTVAAFVAVKLEQGKKSYRFVAYSGVFIVLCLVGSPFSAGLYVAAMMLYGYFKAGKL</sequence>
<gene>
    <name evidence="2" type="ORF">CPT_Saba_011</name>
</gene>